<dbReference type="SUPFAM" id="SSF46785">
    <property type="entry name" value="Winged helix' DNA-binding domain"/>
    <property type="match status" value="1"/>
</dbReference>
<dbReference type="PRINTS" id="PR00037">
    <property type="entry name" value="HTHLACR"/>
</dbReference>
<organism evidence="5 6">
    <name type="scientific">Enterocloster lavalensis</name>
    <dbReference type="NCBI Taxonomy" id="460384"/>
    <lineage>
        <taxon>Bacteria</taxon>
        <taxon>Bacillati</taxon>
        <taxon>Bacillota</taxon>
        <taxon>Clostridia</taxon>
        <taxon>Lachnospirales</taxon>
        <taxon>Lachnospiraceae</taxon>
        <taxon>Enterocloster</taxon>
    </lineage>
</organism>
<dbReference type="InterPro" id="IPR014036">
    <property type="entry name" value="DeoR-like_C"/>
</dbReference>
<keyword evidence="3" id="KW-0804">Transcription</keyword>
<dbReference type="Pfam" id="PF00455">
    <property type="entry name" value="DeoRC"/>
    <property type="match status" value="1"/>
</dbReference>
<dbReference type="STRING" id="460384.SAMN05216313_12925"/>
<dbReference type="GeneID" id="93279061"/>
<evidence type="ECO:0000313" key="5">
    <source>
        <dbReference type="EMBL" id="SEU08542.1"/>
    </source>
</evidence>
<dbReference type="InterPro" id="IPR018356">
    <property type="entry name" value="Tscrpt_reg_HTH_DeoR_CS"/>
</dbReference>
<dbReference type="EMBL" id="FOIM01000029">
    <property type="protein sequence ID" value="SEU08542.1"/>
    <property type="molecule type" value="Genomic_DNA"/>
</dbReference>
<dbReference type="GO" id="GO:0003677">
    <property type="term" value="F:DNA binding"/>
    <property type="evidence" value="ECO:0007669"/>
    <property type="project" value="UniProtKB-KW"/>
</dbReference>
<gene>
    <name evidence="5" type="ORF">SAMN05216313_12925</name>
</gene>
<dbReference type="InterPro" id="IPR036390">
    <property type="entry name" value="WH_DNA-bd_sf"/>
</dbReference>
<keyword evidence="1" id="KW-0805">Transcription regulation</keyword>
<dbReference type="InterPro" id="IPR001034">
    <property type="entry name" value="DeoR_HTH"/>
</dbReference>
<evidence type="ECO:0000256" key="2">
    <source>
        <dbReference type="ARBA" id="ARBA00023125"/>
    </source>
</evidence>
<keyword evidence="2" id="KW-0238">DNA-binding</keyword>
<dbReference type="PANTHER" id="PTHR30363:SF44">
    <property type="entry name" value="AGA OPERON TRANSCRIPTIONAL REPRESSOR-RELATED"/>
    <property type="match status" value="1"/>
</dbReference>
<proteinExistence type="predicted"/>
<dbReference type="PROSITE" id="PS51000">
    <property type="entry name" value="HTH_DEOR_2"/>
    <property type="match status" value="1"/>
</dbReference>
<dbReference type="PANTHER" id="PTHR30363">
    <property type="entry name" value="HTH-TYPE TRANSCRIPTIONAL REGULATOR SRLR-RELATED"/>
    <property type="match status" value="1"/>
</dbReference>
<dbReference type="RefSeq" id="WP_166434539.1">
    <property type="nucleotide sequence ID" value="NZ_CABJCG010000002.1"/>
</dbReference>
<dbReference type="InterPro" id="IPR037171">
    <property type="entry name" value="NagB/RpiA_transferase-like"/>
</dbReference>
<feature type="domain" description="HTH deoR-type" evidence="4">
    <location>
        <begin position="2"/>
        <end position="57"/>
    </location>
</feature>
<evidence type="ECO:0000256" key="1">
    <source>
        <dbReference type="ARBA" id="ARBA00023015"/>
    </source>
</evidence>
<dbReference type="Gene3D" id="1.10.10.10">
    <property type="entry name" value="Winged helix-like DNA-binding domain superfamily/Winged helix DNA-binding domain"/>
    <property type="match status" value="1"/>
</dbReference>
<dbReference type="Proteomes" id="UP000198508">
    <property type="component" value="Unassembled WGS sequence"/>
</dbReference>
<name>A0A1I0JEJ0_9FIRM</name>
<keyword evidence="6" id="KW-1185">Reference proteome</keyword>
<accession>A0A1I0JEJ0</accession>
<dbReference type="Pfam" id="PF08220">
    <property type="entry name" value="HTH_DeoR"/>
    <property type="match status" value="1"/>
</dbReference>
<dbReference type="GO" id="GO:0003700">
    <property type="term" value="F:DNA-binding transcription factor activity"/>
    <property type="evidence" value="ECO:0007669"/>
    <property type="project" value="InterPro"/>
</dbReference>
<dbReference type="Gene3D" id="3.40.50.1360">
    <property type="match status" value="1"/>
</dbReference>
<dbReference type="InterPro" id="IPR050313">
    <property type="entry name" value="Carb_Metab_HTH_regulators"/>
</dbReference>
<dbReference type="PROSITE" id="PS00894">
    <property type="entry name" value="HTH_DEOR_1"/>
    <property type="match status" value="1"/>
</dbReference>
<evidence type="ECO:0000259" key="4">
    <source>
        <dbReference type="PROSITE" id="PS51000"/>
    </source>
</evidence>
<sequence length="260" mass="29440">MHSKRQNEIIRYLSETRFARIEQLAELYHVSMETIRRDLLELEKDSAVKRVRGGVVYNSLRAQEVEYEKRMENNQLEKHAIAKLAAGYINDGDAIVLNNGTATLELARRLAEMCKQLTVVTNSPNIALVLNENKGISVYLTSGYLRKHNKSLVGSLCSDCLDNFKVDKAFVNIDGISIEDGVTQYNTEEAAVVRKMLDIGHTKIVLCEYSKFNEVAFNRVCPAEYIDCIFTDWNISPKEVKSWGDINIKVMVAPESVNSK</sequence>
<reference evidence="6" key="1">
    <citation type="submission" date="2016-10" db="EMBL/GenBank/DDBJ databases">
        <authorList>
            <person name="Varghese N."/>
            <person name="Submissions S."/>
        </authorList>
    </citation>
    <scope>NUCLEOTIDE SEQUENCE [LARGE SCALE GENOMIC DNA]</scope>
    <source>
        <strain evidence="6">NLAE-zl-G277</strain>
    </source>
</reference>
<dbReference type="SMART" id="SM00420">
    <property type="entry name" value="HTH_DEOR"/>
    <property type="match status" value="1"/>
</dbReference>
<dbReference type="AlphaFoldDB" id="A0A1I0JEJ0"/>
<evidence type="ECO:0000313" key="6">
    <source>
        <dbReference type="Proteomes" id="UP000198508"/>
    </source>
</evidence>
<evidence type="ECO:0000256" key="3">
    <source>
        <dbReference type="ARBA" id="ARBA00023163"/>
    </source>
</evidence>
<dbReference type="SMART" id="SM01134">
    <property type="entry name" value="DeoRC"/>
    <property type="match status" value="1"/>
</dbReference>
<dbReference type="InterPro" id="IPR036388">
    <property type="entry name" value="WH-like_DNA-bd_sf"/>
</dbReference>
<protein>
    <submittedName>
        <fullName evidence="5">Transcriptional regulator, DeoR family</fullName>
    </submittedName>
</protein>
<dbReference type="SUPFAM" id="SSF100950">
    <property type="entry name" value="NagB/RpiA/CoA transferase-like"/>
    <property type="match status" value="1"/>
</dbReference>